<reference evidence="1 2" key="1">
    <citation type="submission" date="2018-03" db="EMBL/GenBank/DDBJ databases">
        <title>Genomic Encyclopedia of Archaeal and Bacterial Type Strains, Phase II (KMG-II): from individual species to whole genera.</title>
        <authorList>
            <person name="Goeker M."/>
        </authorList>
    </citation>
    <scope>NUCLEOTIDE SEQUENCE [LARGE SCALE GENOMIC DNA]</scope>
    <source>
        <strain evidence="1 2">DSM 100346</strain>
    </source>
</reference>
<organism evidence="1 2">
    <name type="scientific">Dyadobacter jejuensis</name>
    <dbReference type="NCBI Taxonomy" id="1082580"/>
    <lineage>
        <taxon>Bacteria</taxon>
        <taxon>Pseudomonadati</taxon>
        <taxon>Bacteroidota</taxon>
        <taxon>Cytophagia</taxon>
        <taxon>Cytophagales</taxon>
        <taxon>Spirosomataceae</taxon>
        <taxon>Dyadobacter</taxon>
    </lineage>
</organism>
<evidence type="ECO:0000313" key="1">
    <source>
        <dbReference type="EMBL" id="PWJ60371.1"/>
    </source>
</evidence>
<dbReference type="Proteomes" id="UP000245880">
    <property type="component" value="Unassembled WGS sequence"/>
</dbReference>
<gene>
    <name evidence="1" type="ORF">CLV98_101553</name>
</gene>
<comment type="caution">
    <text evidence="1">The sequence shown here is derived from an EMBL/GenBank/DDBJ whole genome shotgun (WGS) entry which is preliminary data.</text>
</comment>
<dbReference type="AlphaFoldDB" id="A0A316ASG7"/>
<name>A0A316ASG7_9BACT</name>
<dbReference type="EMBL" id="QGDT01000001">
    <property type="protein sequence ID" value="PWJ60371.1"/>
    <property type="molecule type" value="Genomic_DNA"/>
</dbReference>
<accession>A0A316ASG7</accession>
<keyword evidence="2" id="KW-1185">Reference proteome</keyword>
<evidence type="ECO:0000313" key="2">
    <source>
        <dbReference type="Proteomes" id="UP000245880"/>
    </source>
</evidence>
<proteinExistence type="predicted"/>
<protein>
    <submittedName>
        <fullName evidence="1">Uncharacterized protein</fullName>
    </submittedName>
</protein>
<sequence>MPAGNISKKHYNSTTGSENIAFERFGMVFFILLKLDVSGVCCHQISQSGNWFTGWPAPYYYKKWADTGQFDLLLEELRGKVRVKMGQKANPSLGIVDSQSVRWGHNRFLNGFDGNKKVKGVK</sequence>